<proteinExistence type="predicted"/>
<comment type="caution">
    <text evidence="3">The sequence shown here is derived from an EMBL/GenBank/DDBJ whole genome shotgun (WGS) entry which is preliminary data.</text>
</comment>
<dbReference type="EMBL" id="JYDP01000516">
    <property type="protein sequence ID" value="KRZ00319.1"/>
    <property type="molecule type" value="Genomic_DNA"/>
</dbReference>
<sequence>MAEYGRKAGTRGEWLVCAVLVRDQSGCYLLWWLLIARCNKHFKRLFGACFGTQSGQMSSSKRVGGRKANSDGDGSDENNKAEADPPTVTTNPLQKFQVMNIAVYYSERLEDPEIEEYVDELDGFAESLSDDGHVEKEVIFGDEMNVNIDVEESANPSIRTIQWSQHPTSLSRPPEENILRDKPR</sequence>
<name>A0A0V1GQA8_9BILA</name>
<evidence type="ECO:0000256" key="1">
    <source>
        <dbReference type="SAM" id="MobiDB-lite"/>
    </source>
</evidence>
<dbReference type="AlphaFoldDB" id="A0A0V1GQA8"/>
<gene>
    <name evidence="2" type="ORF">T11_15263</name>
    <name evidence="3" type="ORF">T11_3374</name>
</gene>
<accession>A0A0V1GQA8</accession>
<evidence type="ECO:0000313" key="3">
    <source>
        <dbReference type="EMBL" id="KRZ00319.1"/>
    </source>
</evidence>
<feature type="compositionally biased region" description="Polar residues" evidence="1">
    <location>
        <begin position="158"/>
        <end position="171"/>
    </location>
</feature>
<keyword evidence="4" id="KW-1185">Reference proteome</keyword>
<evidence type="ECO:0000313" key="2">
    <source>
        <dbReference type="EMBL" id="KRZ00174.1"/>
    </source>
</evidence>
<feature type="region of interest" description="Disordered" evidence="1">
    <location>
        <begin position="53"/>
        <end position="90"/>
    </location>
</feature>
<dbReference type="OrthoDB" id="5920391at2759"/>
<evidence type="ECO:0000313" key="4">
    <source>
        <dbReference type="Proteomes" id="UP000055024"/>
    </source>
</evidence>
<feature type="compositionally biased region" description="Basic and acidic residues" evidence="1">
    <location>
        <begin position="173"/>
        <end position="184"/>
    </location>
</feature>
<organism evidence="3 4">
    <name type="scientific">Trichinella zimbabwensis</name>
    <dbReference type="NCBI Taxonomy" id="268475"/>
    <lineage>
        <taxon>Eukaryota</taxon>
        <taxon>Metazoa</taxon>
        <taxon>Ecdysozoa</taxon>
        <taxon>Nematoda</taxon>
        <taxon>Enoplea</taxon>
        <taxon>Dorylaimia</taxon>
        <taxon>Trichinellida</taxon>
        <taxon>Trichinellidae</taxon>
        <taxon>Trichinella</taxon>
    </lineage>
</organism>
<reference evidence="3 4" key="1">
    <citation type="submission" date="2015-01" db="EMBL/GenBank/DDBJ databases">
        <title>Evolution of Trichinella species and genotypes.</title>
        <authorList>
            <person name="Korhonen P.K."/>
            <person name="Edoardo P."/>
            <person name="Giuseppe L.R."/>
            <person name="Gasser R.B."/>
        </authorList>
    </citation>
    <scope>NUCLEOTIDE SEQUENCE [LARGE SCALE GENOMIC DNA]</scope>
    <source>
        <strain evidence="3">ISS1029</strain>
    </source>
</reference>
<protein>
    <submittedName>
        <fullName evidence="3">Uncharacterized protein</fullName>
    </submittedName>
</protein>
<dbReference type="EMBL" id="JYDP01000555">
    <property type="protein sequence ID" value="KRZ00174.1"/>
    <property type="molecule type" value="Genomic_DNA"/>
</dbReference>
<feature type="region of interest" description="Disordered" evidence="1">
    <location>
        <begin position="158"/>
        <end position="184"/>
    </location>
</feature>
<dbReference type="Proteomes" id="UP000055024">
    <property type="component" value="Unassembled WGS sequence"/>
</dbReference>